<evidence type="ECO:0000313" key="2">
    <source>
        <dbReference type="Proteomes" id="UP001589535"/>
    </source>
</evidence>
<gene>
    <name evidence="1" type="ORF">ACFFTO_18325</name>
</gene>
<reference evidence="1 2" key="1">
    <citation type="submission" date="2024-09" db="EMBL/GenBank/DDBJ databases">
        <authorList>
            <person name="Sun Q."/>
            <person name="Mori K."/>
        </authorList>
    </citation>
    <scope>NUCLEOTIDE SEQUENCE [LARGE SCALE GENOMIC DNA]</scope>
    <source>
        <strain evidence="1 2">JCM 13852</strain>
    </source>
</reference>
<protein>
    <recommendedName>
        <fullName evidence="3">Nucleotidyltransferase</fullName>
    </recommendedName>
</protein>
<dbReference type="SUPFAM" id="SSF81301">
    <property type="entry name" value="Nucleotidyltransferase"/>
    <property type="match status" value="1"/>
</dbReference>
<organism evidence="1 2">
    <name type="scientific">Amycolatopsis plumensis</name>
    <dbReference type="NCBI Taxonomy" id="236508"/>
    <lineage>
        <taxon>Bacteria</taxon>
        <taxon>Bacillati</taxon>
        <taxon>Actinomycetota</taxon>
        <taxon>Actinomycetes</taxon>
        <taxon>Pseudonocardiales</taxon>
        <taxon>Pseudonocardiaceae</taxon>
        <taxon>Amycolatopsis</taxon>
    </lineage>
</organism>
<evidence type="ECO:0008006" key="3">
    <source>
        <dbReference type="Google" id="ProtNLM"/>
    </source>
</evidence>
<dbReference type="EMBL" id="JBHMBK010000012">
    <property type="protein sequence ID" value="MFB9686156.1"/>
    <property type="molecule type" value="Genomic_DNA"/>
</dbReference>
<comment type="caution">
    <text evidence="1">The sequence shown here is derived from an EMBL/GenBank/DDBJ whole genome shotgun (WGS) entry which is preliminary data.</text>
</comment>
<accession>A0ABV5U4W5</accession>
<sequence length="291" mass="32881">MTFSDARMSTFVFLKDRVASVLTPAGCGFDIYMHGSYAKGTQVDPHGDIDIVVELCHPIVSEWRRGLSGPEYSWFRDAVAEGLSNDLEMISPGLSSMVMWGKNRSVLKVAPVLPGHVNVDLLVCQRYLESSPVSMNTAGQGVIFWNGYGVQVSHPKKYIAKFGEKDQRTDGMFKKLVRHLKENHVDIKYRGPATRRSTIPGQSIPMDSSIGVSSATLEMVAYGVPDVYYSSRSLNKTRKKVGSYLRGVAETERRRQSFVPWDLVNDTTYRQWMEFMHGGFRMMLSNERMWT</sequence>
<proteinExistence type="predicted"/>
<keyword evidence="2" id="KW-1185">Reference proteome</keyword>
<dbReference type="RefSeq" id="WP_378194899.1">
    <property type="nucleotide sequence ID" value="NZ_JBHMBK010000012.1"/>
</dbReference>
<evidence type="ECO:0000313" key="1">
    <source>
        <dbReference type="EMBL" id="MFB9686156.1"/>
    </source>
</evidence>
<dbReference type="InterPro" id="IPR043519">
    <property type="entry name" value="NT_sf"/>
</dbReference>
<name>A0ABV5U4W5_9PSEU</name>
<dbReference type="Proteomes" id="UP001589535">
    <property type="component" value="Unassembled WGS sequence"/>
</dbReference>